<keyword evidence="3 10" id="KW-0378">Hydrolase</keyword>
<dbReference type="FunFam" id="3.40.50.300:FF:000021">
    <property type="entry name" value="Lon protease homolog"/>
    <property type="match status" value="1"/>
</dbReference>
<protein>
    <recommendedName>
        <fullName evidence="10">endopeptidase La</fullName>
        <ecNumber evidence="10">3.4.21.53</ecNumber>
    </recommendedName>
</protein>
<name>A0A3E3K600_9FIRM</name>
<dbReference type="InterPro" id="IPR054594">
    <property type="entry name" value="Lon_lid"/>
</dbReference>
<feature type="domain" description="Lon proteolytic" evidence="12">
    <location>
        <begin position="578"/>
        <end position="756"/>
    </location>
</feature>
<dbReference type="InterPro" id="IPR003593">
    <property type="entry name" value="AAA+_ATPase"/>
</dbReference>
<dbReference type="PROSITE" id="PS51786">
    <property type="entry name" value="LON_PROTEOLYTIC"/>
    <property type="match status" value="1"/>
</dbReference>
<keyword evidence="2 9" id="KW-0547">Nucleotide-binding</keyword>
<dbReference type="InterPro" id="IPR008268">
    <property type="entry name" value="Peptidase_S16_AS"/>
</dbReference>
<dbReference type="GO" id="GO:0006508">
    <property type="term" value="P:proteolysis"/>
    <property type="evidence" value="ECO:0007669"/>
    <property type="project" value="UniProtKB-KW"/>
</dbReference>
<dbReference type="RefSeq" id="WP_024732548.1">
    <property type="nucleotide sequence ID" value="NZ_CALBAT010000031.1"/>
</dbReference>
<feature type="binding site" evidence="9">
    <location>
        <begin position="342"/>
        <end position="349"/>
    </location>
    <ligand>
        <name>ATP</name>
        <dbReference type="ChEBI" id="CHEBI:30616"/>
    </ligand>
</feature>
<dbReference type="PRINTS" id="PR00830">
    <property type="entry name" value="ENDOLAPTASE"/>
</dbReference>
<dbReference type="InterPro" id="IPR008269">
    <property type="entry name" value="Lon_proteolytic"/>
</dbReference>
<dbReference type="GO" id="GO:0030163">
    <property type="term" value="P:protein catabolic process"/>
    <property type="evidence" value="ECO:0007669"/>
    <property type="project" value="InterPro"/>
</dbReference>
<comment type="catalytic activity">
    <reaction evidence="6 10">
        <text>Hydrolysis of proteins in presence of ATP.</text>
        <dbReference type="EC" id="3.4.21.53"/>
    </reaction>
</comment>
<dbReference type="SUPFAM" id="SSF88697">
    <property type="entry name" value="PUA domain-like"/>
    <property type="match status" value="1"/>
</dbReference>
<dbReference type="Pfam" id="PF00004">
    <property type="entry name" value="AAA"/>
    <property type="match status" value="1"/>
</dbReference>
<dbReference type="InterPro" id="IPR003959">
    <property type="entry name" value="ATPase_AAA_core"/>
</dbReference>
<proteinExistence type="inferred from homology"/>
<gene>
    <name evidence="13" type="primary">lon</name>
    <name evidence="13" type="ORF">DW016_01875</name>
</gene>
<comment type="caution">
    <text evidence="13">The sequence shown here is derived from an EMBL/GenBank/DDBJ whole genome shotgun (WGS) entry which is preliminary data.</text>
</comment>
<feature type="active site" evidence="8 10">
    <location>
        <position position="705"/>
    </location>
</feature>
<evidence type="ECO:0000256" key="9">
    <source>
        <dbReference type="PIRSR" id="PIRSR001174-2"/>
    </source>
</evidence>
<evidence type="ECO:0000256" key="6">
    <source>
        <dbReference type="ARBA" id="ARBA00050665"/>
    </source>
</evidence>
<dbReference type="Pfam" id="PF22667">
    <property type="entry name" value="Lon_lid"/>
    <property type="match status" value="1"/>
</dbReference>
<dbReference type="SUPFAM" id="SSF52540">
    <property type="entry name" value="P-loop containing nucleoside triphosphate hydrolases"/>
    <property type="match status" value="1"/>
</dbReference>
<dbReference type="NCBIfam" id="TIGR00763">
    <property type="entry name" value="lon"/>
    <property type="match status" value="1"/>
</dbReference>
<dbReference type="GeneID" id="97192694"/>
<dbReference type="PIRSF" id="PIRSF001174">
    <property type="entry name" value="Lon_proteas"/>
    <property type="match status" value="1"/>
</dbReference>
<feature type="active site" evidence="8 10">
    <location>
        <position position="662"/>
    </location>
</feature>
<evidence type="ECO:0000256" key="3">
    <source>
        <dbReference type="ARBA" id="ARBA00022801"/>
    </source>
</evidence>
<dbReference type="InterPro" id="IPR014721">
    <property type="entry name" value="Ribsml_uS5_D2-typ_fold_subgr"/>
</dbReference>
<dbReference type="Gene3D" id="1.10.8.60">
    <property type="match status" value="1"/>
</dbReference>
<dbReference type="InterPro" id="IPR027417">
    <property type="entry name" value="P-loop_NTPase"/>
</dbReference>
<dbReference type="SMART" id="SM00382">
    <property type="entry name" value="AAA"/>
    <property type="match status" value="1"/>
</dbReference>
<dbReference type="InterPro" id="IPR015947">
    <property type="entry name" value="PUA-like_sf"/>
</dbReference>
<accession>A0A3E3K600</accession>
<sequence>MIVRPMFNLVLLPDVNYYFKNDFLKDWSLFPIEEKEEILFLVLRENKPRAELQPDDFYPVGVSAKIETVEEDGNLRIHTLERVNVSCIEIHDGYIEAKACVRAGVNDLPQEEASERFGKLQKILLQFVQRYQWGMWARSYILQWTTLSEAVCTLTEYLSLSPDEKYQILAADSEKERFDLMEHAIMELVEVTKVSDEAQTAQKDNQELIYREAAIKKQIGYLQQELDEMHPENISDVQMFEKKIAESGMNETAEKEAMKVLGRMRQEGQDGHEYGMLYDYLDFVTSLSWKEPKPSSIDLEEAARILDEDHYGLKKIKERIIQQIAVMALNKKQSGSILLFTGAPGTGKTSIGQSIAKALGRAYARISLGGIRDEAEIRGHRRTYIGAMPGRIMEGIKRSGTSNPVVVLDEVDKLTRDYNGDPASALLEVLDPEQNHTFTDHYLNVPYDLSKVFFVCTANTTDTIPEPLLNRMEVISFNGYTEVEKLQIARRHLIPKAMDAMGIPEKQLDIKEEALRKIITDYTMESGVRGLKKQIDALCRALAVRLVQQPAKRLTVREADLHALLGRKQLHHDMRLTEADPGIVTGLAWTSAGGEILYIESRLMKGEGKVTITGQLGDVMKESVQIAISLVKIYYPDETKVLEDHDLHIHIPAGAIPKDGPSAGITLVTALASLVKEKVVPTEYAMTGEVSLRGYVLPIGGLTEKLMAAQRAGIEKVLIPEENVEDLEDVPEEVKEKLTIVPVKRIRDVLDLLIGK</sequence>
<dbReference type="Pfam" id="PF02190">
    <property type="entry name" value="LON_substr_bdg"/>
    <property type="match status" value="1"/>
</dbReference>
<keyword evidence="1 10" id="KW-0645">Protease</keyword>
<evidence type="ECO:0000256" key="7">
    <source>
        <dbReference type="ARBA" id="ARBA00053875"/>
    </source>
</evidence>
<dbReference type="EC" id="3.4.21.53" evidence="10"/>
<dbReference type="OrthoDB" id="9803599at2"/>
<evidence type="ECO:0000256" key="4">
    <source>
        <dbReference type="ARBA" id="ARBA00022825"/>
    </source>
</evidence>
<dbReference type="GO" id="GO:0016887">
    <property type="term" value="F:ATP hydrolysis activity"/>
    <property type="evidence" value="ECO:0007669"/>
    <property type="project" value="InterPro"/>
</dbReference>
<dbReference type="CDD" id="cd19500">
    <property type="entry name" value="RecA-like_Lon"/>
    <property type="match status" value="1"/>
</dbReference>
<reference evidence="13 14" key="1">
    <citation type="submission" date="2018-08" db="EMBL/GenBank/DDBJ databases">
        <title>A genome reference for cultivated species of the human gut microbiota.</title>
        <authorList>
            <person name="Zou Y."/>
            <person name="Xue W."/>
            <person name="Luo G."/>
        </authorList>
    </citation>
    <scope>NUCLEOTIDE SEQUENCE [LARGE SCALE GENOMIC DNA]</scope>
    <source>
        <strain evidence="13 14">AF37-2AT</strain>
    </source>
</reference>
<keyword evidence="5 9" id="KW-0067">ATP-binding</keyword>
<evidence type="ECO:0000256" key="8">
    <source>
        <dbReference type="PIRSR" id="PIRSR001174-1"/>
    </source>
</evidence>
<dbReference type="Proteomes" id="UP000261080">
    <property type="component" value="Unassembled WGS sequence"/>
</dbReference>
<keyword evidence="14" id="KW-1185">Reference proteome</keyword>
<comment type="function">
    <text evidence="7">ATP-dependent serine protease that mediates the selective degradation of mutant and abnormal proteins as well as certain short-lived regulatory proteins. Required for cellular homeostasis and for survival from DNA damage and developmental changes induced by stress. Degrades polypeptides processively to yield small peptide fragments that are 5 to 10 amino acids long. Binds to DNA in a double-stranded, site-specific manner.</text>
</comment>
<dbReference type="AlphaFoldDB" id="A0A3E3K600"/>
<evidence type="ECO:0000313" key="14">
    <source>
        <dbReference type="Proteomes" id="UP000261080"/>
    </source>
</evidence>
<comment type="similarity">
    <text evidence="10 11">Belongs to the peptidase S16 family.</text>
</comment>
<evidence type="ECO:0000259" key="12">
    <source>
        <dbReference type="PROSITE" id="PS51786"/>
    </source>
</evidence>
<dbReference type="InterPro" id="IPR003111">
    <property type="entry name" value="Lon_prtase_N"/>
</dbReference>
<keyword evidence="4 10" id="KW-0720">Serine protease</keyword>
<dbReference type="InterPro" id="IPR004815">
    <property type="entry name" value="Lon_bac/euk-typ"/>
</dbReference>
<dbReference type="GO" id="GO:0004176">
    <property type="term" value="F:ATP-dependent peptidase activity"/>
    <property type="evidence" value="ECO:0007669"/>
    <property type="project" value="UniProtKB-UniRule"/>
</dbReference>
<dbReference type="Gene3D" id="1.20.5.5270">
    <property type="match status" value="1"/>
</dbReference>
<dbReference type="SUPFAM" id="SSF54211">
    <property type="entry name" value="Ribosomal protein S5 domain 2-like"/>
    <property type="match status" value="1"/>
</dbReference>
<dbReference type="Gene3D" id="3.40.50.300">
    <property type="entry name" value="P-loop containing nucleotide triphosphate hydrolases"/>
    <property type="match status" value="1"/>
</dbReference>
<dbReference type="PANTHER" id="PTHR10046">
    <property type="entry name" value="ATP DEPENDENT LON PROTEASE FAMILY MEMBER"/>
    <property type="match status" value="1"/>
</dbReference>
<dbReference type="GO" id="GO:0004252">
    <property type="term" value="F:serine-type endopeptidase activity"/>
    <property type="evidence" value="ECO:0007669"/>
    <property type="project" value="UniProtKB-UniRule"/>
</dbReference>
<dbReference type="Gene3D" id="3.30.230.10">
    <property type="match status" value="1"/>
</dbReference>
<evidence type="ECO:0000256" key="1">
    <source>
        <dbReference type="ARBA" id="ARBA00022670"/>
    </source>
</evidence>
<dbReference type="EMBL" id="QVLX01000001">
    <property type="protein sequence ID" value="RGE90030.1"/>
    <property type="molecule type" value="Genomic_DNA"/>
</dbReference>
<dbReference type="Pfam" id="PF05362">
    <property type="entry name" value="Lon_C"/>
    <property type="match status" value="1"/>
</dbReference>
<evidence type="ECO:0000256" key="11">
    <source>
        <dbReference type="RuleBase" id="RU000591"/>
    </source>
</evidence>
<evidence type="ECO:0000313" key="13">
    <source>
        <dbReference type="EMBL" id="RGE90030.1"/>
    </source>
</evidence>
<evidence type="ECO:0000256" key="2">
    <source>
        <dbReference type="ARBA" id="ARBA00022741"/>
    </source>
</evidence>
<dbReference type="PROSITE" id="PS01046">
    <property type="entry name" value="LON_SER"/>
    <property type="match status" value="1"/>
</dbReference>
<dbReference type="GO" id="GO:0005524">
    <property type="term" value="F:ATP binding"/>
    <property type="evidence" value="ECO:0007669"/>
    <property type="project" value="UniProtKB-KW"/>
</dbReference>
<dbReference type="InterPro" id="IPR027065">
    <property type="entry name" value="Lon_Prtase"/>
</dbReference>
<evidence type="ECO:0000256" key="10">
    <source>
        <dbReference type="PROSITE-ProRule" id="PRU01122"/>
    </source>
</evidence>
<evidence type="ECO:0000256" key="5">
    <source>
        <dbReference type="ARBA" id="ARBA00022840"/>
    </source>
</evidence>
<organism evidence="13 14">
    <name type="scientific">Sellimonas intestinalis</name>
    <dbReference type="NCBI Taxonomy" id="1653434"/>
    <lineage>
        <taxon>Bacteria</taxon>
        <taxon>Bacillati</taxon>
        <taxon>Bacillota</taxon>
        <taxon>Clostridia</taxon>
        <taxon>Lachnospirales</taxon>
        <taxon>Lachnospiraceae</taxon>
        <taxon>Sellimonas</taxon>
    </lineage>
</organism>
<dbReference type="InterPro" id="IPR020568">
    <property type="entry name" value="Ribosomal_Su5_D2-typ_SF"/>
</dbReference>